<keyword evidence="2" id="KW-0539">Nucleus</keyword>
<evidence type="ECO:0000256" key="2">
    <source>
        <dbReference type="ARBA" id="ARBA00023242"/>
    </source>
</evidence>
<protein>
    <recommendedName>
        <fullName evidence="3">B30.2/SPRY domain-containing protein</fullName>
    </recommendedName>
</protein>
<dbReference type="InterPro" id="IPR043136">
    <property type="entry name" value="B30.2/SPRY_sf"/>
</dbReference>
<name>A0A643C5T0_BALPH</name>
<organism evidence="4 5">
    <name type="scientific">Balaenoptera physalus</name>
    <name type="common">Fin whale</name>
    <name type="synonym">Balaena physalus</name>
    <dbReference type="NCBI Taxonomy" id="9770"/>
    <lineage>
        <taxon>Eukaryota</taxon>
        <taxon>Metazoa</taxon>
        <taxon>Chordata</taxon>
        <taxon>Craniata</taxon>
        <taxon>Vertebrata</taxon>
        <taxon>Euteleostomi</taxon>
        <taxon>Mammalia</taxon>
        <taxon>Eutheria</taxon>
        <taxon>Laurasiatheria</taxon>
        <taxon>Artiodactyla</taxon>
        <taxon>Whippomorpha</taxon>
        <taxon>Cetacea</taxon>
        <taxon>Mysticeti</taxon>
        <taxon>Balaenopteridae</taxon>
        <taxon>Balaenoptera</taxon>
    </lineage>
</organism>
<dbReference type="SUPFAM" id="SSF49899">
    <property type="entry name" value="Concanavalin A-like lectins/glucanases"/>
    <property type="match status" value="1"/>
</dbReference>
<dbReference type="AlphaFoldDB" id="A0A643C5T0"/>
<dbReference type="Proteomes" id="UP000437017">
    <property type="component" value="Unassembled WGS sequence"/>
</dbReference>
<sequence length="378" mass="42894">INVISAQAKQRERNKVLDGLEWGEQRPLWRAAAFLREVPHALVWGKKSYGVTKGKVCFEAKVTQNLPMKEGCTEVSLLRVGWSVDFSHPQLGEDGFSYGFNGRGLKAENGQSEEFGQTFGENDVIGCFANFEAEEVELSFSKNGEDLGMAFRINKESLADRPLLPHKEEPFFPPPEEFVFIHAVPVQERVRTAVPPKTIDECEVILMVGLPASGKTQWALKYAKENPEKRYSVLGAETVLNQMRMKGLEEPQMDPKSRDLLVQQASQCLSKLVQIASRTKRNFILDQCNVYNSGQWRKLLLFKTFSRKVLKRLQLRKEVEGDDVPESIMLEMKGSGRCIGSLSVVREMNKEKTDCGNRGDHRLWEKFTIEGRPPLAMR</sequence>
<comment type="caution">
    <text evidence="4">The sequence shown here is derived from an EMBL/GenBank/DDBJ whole genome shotgun (WGS) entry which is preliminary data.</text>
</comment>
<dbReference type="Gene3D" id="3.40.50.300">
    <property type="entry name" value="P-loop containing nucleotide triphosphate hydrolases"/>
    <property type="match status" value="1"/>
</dbReference>
<dbReference type="CDD" id="cd12884">
    <property type="entry name" value="SPRY_hnRNP"/>
    <property type="match status" value="1"/>
</dbReference>
<gene>
    <name evidence="4" type="ORF">E2I00_012172</name>
</gene>
<dbReference type="InterPro" id="IPR001870">
    <property type="entry name" value="B30.2/SPRY"/>
</dbReference>
<dbReference type="Pfam" id="PF00622">
    <property type="entry name" value="SPRY"/>
    <property type="match status" value="1"/>
</dbReference>
<dbReference type="Pfam" id="PF13671">
    <property type="entry name" value="AAA_33"/>
    <property type="match status" value="1"/>
</dbReference>
<reference evidence="4 5" key="1">
    <citation type="journal article" date="2019" name="PLoS ONE">
        <title>Genomic analyses reveal an absence of contemporary introgressive admixture between fin whales and blue whales, despite known hybrids.</title>
        <authorList>
            <person name="Westbury M.V."/>
            <person name="Petersen B."/>
            <person name="Lorenzen E.D."/>
        </authorList>
    </citation>
    <scope>NUCLEOTIDE SEQUENCE [LARGE SCALE GENOMIC DNA]</scope>
    <source>
        <strain evidence="4">FinWhale-01</strain>
    </source>
</reference>
<dbReference type="InterPro" id="IPR035778">
    <property type="entry name" value="SPRY_hnRNP_U"/>
</dbReference>
<dbReference type="InterPro" id="IPR003877">
    <property type="entry name" value="SPRY_dom"/>
</dbReference>
<dbReference type="PANTHER" id="PTHR12381:SF66">
    <property type="entry name" value="HETEROGENEOUS NUCLEAR RIBONUCLEOPROTEIN U-LIKE PROTEIN 2"/>
    <property type="match status" value="1"/>
</dbReference>
<dbReference type="InterPro" id="IPR013320">
    <property type="entry name" value="ConA-like_dom_sf"/>
</dbReference>
<evidence type="ECO:0000256" key="1">
    <source>
        <dbReference type="ARBA" id="ARBA00004123"/>
    </source>
</evidence>
<dbReference type="InterPro" id="IPR027417">
    <property type="entry name" value="P-loop_NTPase"/>
</dbReference>
<dbReference type="OrthoDB" id="445357at2759"/>
<dbReference type="PROSITE" id="PS50188">
    <property type="entry name" value="B302_SPRY"/>
    <property type="match status" value="1"/>
</dbReference>
<dbReference type="PANTHER" id="PTHR12381">
    <property type="entry name" value="HETEROGENEOUS NUCLEAR RIBONUCLEOPROTEIN U FAMILY MEMBER"/>
    <property type="match status" value="1"/>
</dbReference>
<dbReference type="GO" id="GO:0005634">
    <property type="term" value="C:nucleus"/>
    <property type="evidence" value="ECO:0007669"/>
    <property type="project" value="UniProtKB-SubCell"/>
</dbReference>
<feature type="domain" description="B30.2/SPRY" evidence="3">
    <location>
        <begin position="1"/>
        <end position="185"/>
    </location>
</feature>
<evidence type="ECO:0000313" key="4">
    <source>
        <dbReference type="EMBL" id="KAB0395587.1"/>
    </source>
</evidence>
<dbReference type="SUPFAM" id="SSF52540">
    <property type="entry name" value="P-loop containing nucleoside triphosphate hydrolases"/>
    <property type="match status" value="1"/>
</dbReference>
<comment type="subcellular location">
    <subcellularLocation>
        <location evidence="1">Nucleus</location>
    </subcellularLocation>
</comment>
<dbReference type="SMART" id="SM00449">
    <property type="entry name" value="SPRY"/>
    <property type="match status" value="1"/>
</dbReference>
<dbReference type="EMBL" id="SGJD01002459">
    <property type="protein sequence ID" value="KAB0395587.1"/>
    <property type="molecule type" value="Genomic_DNA"/>
</dbReference>
<keyword evidence="5" id="KW-1185">Reference proteome</keyword>
<accession>A0A643C5T0</accession>
<dbReference type="GO" id="GO:0000380">
    <property type="term" value="P:alternative mRNA splicing, via spliceosome"/>
    <property type="evidence" value="ECO:0007669"/>
    <property type="project" value="TreeGrafter"/>
</dbReference>
<dbReference type="Gene3D" id="2.60.120.920">
    <property type="match status" value="1"/>
</dbReference>
<dbReference type="GO" id="GO:0003723">
    <property type="term" value="F:RNA binding"/>
    <property type="evidence" value="ECO:0007669"/>
    <property type="project" value="TreeGrafter"/>
</dbReference>
<proteinExistence type="predicted"/>
<evidence type="ECO:0000259" key="3">
    <source>
        <dbReference type="PROSITE" id="PS50188"/>
    </source>
</evidence>
<feature type="non-terminal residue" evidence="4">
    <location>
        <position position="1"/>
    </location>
</feature>
<evidence type="ECO:0000313" key="5">
    <source>
        <dbReference type="Proteomes" id="UP000437017"/>
    </source>
</evidence>